<sequence length="150" mass="16962">MEGRLSSMKGRLSSIENCFKNLEDIMKKMIKMQLKASPTIPWTEPKRKKILEEMMIKLMEMRSKTPSTIPITNLNQDLTRIPLTESKGNEIGRKGFDKESFVHQELPPRALIKGGSGFTEEGTSRRELCGRGGGVKGFNMNGLQIFDKKT</sequence>
<evidence type="ECO:0000313" key="2">
    <source>
        <dbReference type="Proteomes" id="UP001552299"/>
    </source>
</evidence>
<keyword evidence="2" id="KW-1185">Reference proteome</keyword>
<proteinExistence type="predicted"/>
<accession>A0ABD0V9I7</accession>
<dbReference type="Proteomes" id="UP001552299">
    <property type="component" value="Unassembled WGS sequence"/>
</dbReference>
<protein>
    <submittedName>
        <fullName evidence="1">Uncharacterized protein</fullName>
    </submittedName>
</protein>
<dbReference type="AlphaFoldDB" id="A0ABD0V9I7"/>
<organism evidence="1 2">
    <name type="scientific">Dendrobium thyrsiflorum</name>
    <name type="common">Pinecone-like raceme dendrobium</name>
    <name type="synonym">Orchid</name>
    <dbReference type="NCBI Taxonomy" id="117978"/>
    <lineage>
        <taxon>Eukaryota</taxon>
        <taxon>Viridiplantae</taxon>
        <taxon>Streptophyta</taxon>
        <taxon>Embryophyta</taxon>
        <taxon>Tracheophyta</taxon>
        <taxon>Spermatophyta</taxon>
        <taxon>Magnoliopsida</taxon>
        <taxon>Liliopsida</taxon>
        <taxon>Asparagales</taxon>
        <taxon>Orchidaceae</taxon>
        <taxon>Epidendroideae</taxon>
        <taxon>Malaxideae</taxon>
        <taxon>Dendrobiinae</taxon>
        <taxon>Dendrobium</taxon>
    </lineage>
</organism>
<comment type="caution">
    <text evidence="1">The sequence shown here is derived from an EMBL/GenBank/DDBJ whole genome shotgun (WGS) entry which is preliminary data.</text>
</comment>
<gene>
    <name evidence="1" type="ORF">M5K25_008734</name>
</gene>
<evidence type="ECO:0000313" key="1">
    <source>
        <dbReference type="EMBL" id="KAL0921640.1"/>
    </source>
</evidence>
<dbReference type="EMBL" id="JANQDX010000007">
    <property type="protein sequence ID" value="KAL0921640.1"/>
    <property type="molecule type" value="Genomic_DNA"/>
</dbReference>
<reference evidence="1 2" key="1">
    <citation type="journal article" date="2024" name="Plant Biotechnol. J.">
        <title>Dendrobium thyrsiflorum genome and its molecular insights into genes involved in important horticultural traits.</title>
        <authorList>
            <person name="Chen B."/>
            <person name="Wang J.Y."/>
            <person name="Zheng P.J."/>
            <person name="Li K.L."/>
            <person name="Liang Y.M."/>
            <person name="Chen X.F."/>
            <person name="Zhang C."/>
            <person name="Zhao X."/>
            <person name="He X."/>
            <person name="Zhang G.Q."/>
            <person name="Liu Z.J."/>
            <person name="Xu Q."/>
        </authorList>
    </citation>
    <scope>NUCLEOTIDE SEQUENCE [LARGE SCALE GENOMIC DNA]</scope>
    <source>
        <strain evidence="1">GZMU011</strain>
    </source>
</reference>
<name>A0ABD0V9I7_DENTH</name>